<dbReference type="Proteomes" id="UP001054945">
    <property type="component" value="Unassembled WGS sequence"/>
</dbReference>
<name>A0AAV4S837_CAEEX</name>
<accession>A0AAV4S837</accession>
<keyword evidence="2" id="KW-1185">Reference proteome</keyword>
<protein>
    <submittedName>
        <fullName evidence="1">Uncharacterized protein</fullName>
    </submittedName>
</protein>
<evidence type="ECO:0000313" key="1">
    <source>
        <dbReference type="EMBL" id="GIY30169.1"/>
    </source>
</evidence>
<dbReference type="AlphaFoldDB" id="A0AAV4S837"/>
<reference evidence="1 2" key="1">
    <citation type="submission" date="2021-06" db="EMBL/GenBank/DDBJ databases">
        <title>Caerostris extrusa draft genome.</title>
        <authorList>
            <person name="Kono N."/>
            <person name="Arakawa K."/>
        </authorList>
    </citation>
    <scope>NUCLEOTIDE SEQUENCE [LARGE SCALE GENOMIC DNA]</scope>
</reference>
<gene>
    <name evidence="1" type="ORF">CEXT_251611</name>
</gene>
<comment type="caution">
    <text evidence="1">The sequence shown here is derived from an EMBL/GenBank/DDBJ whole genome shotgun (WGS) entry which is preliminary data.</text>
</comment>
<organism evidence="1 2">
    <name type="scientific">Caerostris extrusa</name>
    <name type="common">Bark spider</name>
    <name type="synonym">Caerostris bankana</name>
    <dbReference type="NCBI Taxonomy" id="172846"/>
    <lineage>
        <taxon>Eukaryota</taxon>
        <taxon>Metazoa</taxon>
        <taxon>Ecdysozoa</taxon>
        <taxon>Arthropoda</taxon>
        <taxon>Chelicerata</taxon>
        <taxon>Arachnida</taxon>
        <taxon>Araneae</taxon>
        <taxon>Araneomorphae</taxon>
        <taxon>Entelegynae</taxon>
        <taxon>Araneoidea</taxon>
        <taxon>Araneidae</taxon>
        <taxon>Caerostris</taxon>
    </lineage>
</organism>
<sequence length="106" mass="12617">MCKNYNDALKELALKHVARNLRKQQLYWKNKAIQLEKLHLKRQTHMKKRQPLPVKKGNLSLLILSQEKEPGIQLSNKTVCIHLGMWKLWLMNMTRIMITIVLKVYL</sequence>
<dbReference type="EMBL" id="BPLR01009183">
    <property type="protein sequence ID" value="GIY30169.1"/>
    <property type="molecule type" value="Genomic_DNA"/>
</dbReference>
<proteinExistence type="predicted"/>
<evidence type="ECO:0000313" key="2">
    <source>
        <dbReference type="Proteomes" id="UP001054945"/>
    </source>
</evidence>